<organism evidence="1 2">
    <name type="scientific">Artomyces pyxidatus</name>
    <dbReference type="NCBI Taxonomy" id="48021"/>
    <lineage>
        <taxon>Eukaryota</taxon>
        <taxon>Fungi</taxon>
        <taxon>Dikarya</taxon>
        <taxon>Basidiomycota</taxon>
        <taxon>Agaricomycotina</taxon>
        <taxon>Agaricomycetes</taxon>
        <taxon>Russulales</taxon>
        <taxon>Auriscalpiaceae</taxon>
        <taxon>Artomyces</taxon>
    </lineage>
</organism>
<reference evidence="1" key="2">
    <citation type="journal article" date="2022" name="New Phytol.">
        <title>Evolutionary transition to the ectomycorrhizal habit in the genomes of a hyperdiverse lineage of mushroom-forming fungi.</title>
        <authorList>
            <person name="Looney B."/>
            <person name="Miyauchi S."/>
            <person name="Morin E."/>
            <person name="Drula E."/>
            <person name="Courty P.E."/>
            <person name="Kohler A."/>
            <person name="Kuo A."/>
            <person name="LaButti K."/>
            <person name="Pangilinan J."/>
            <person name="Lipzen A."/>
            <person name="Riley R."/>
            <person name="Andreopoulos W."/>
            <person name="He G."/>
            <person name="Johnson J."/>
            <person name="Nolan M."/>
            <person name="Tritt A."/>
            <person name="Barry K.W."/>
            <person name="Grigoriev I.V."/>
            <person name="Nagy L.G."/>
            <person name="Hibbett D."/>
            <person name="Henrissat B."/>
            <person name="Matheny P.B."/>
            <person name="Labbe J."/>
            <person name="Martin F.M."/>
        </authorList>
    </citation>
    <scope>NUCLEOTIDE SEQUENCE</scope>
    <source>
        <strain evidence="1">HHB10654</strain>
    </source>
</reference>
<protein>
    <submittedName>
        <fullName evidence="1">Uncharacterized protein</fullName>
    </submittedName>
</protein>
<accession>A0ACB8T4F9</accession>
<gene>
    <name evidence="1" type="ORF">BV25DRAFT_423649</name>
</gene>
<dbReference type="EMBL" id="MU277203">
    <property type="protein sequence ID" value="KAI0063377.1"/>
    <property type="molecule type" value="Genomic_DNA"/>
</dbReference>
<sequence length="504" mass="56020">MVLTLAMDFVVASACLSCSYLLYSTPRPPRLRAFLLHTSVTHARLLPHESRNIFTYPVLTFLIPISALESHALSLVRGFLFSYGGTHLRVLGLRAAHYLYDDDGREWSLRRKLARTLEQFGVVGELGDAWMMTMPSYLGIEVINPLTTWFCYRPGRDTLWLVVLEVHNTFGERHVYILETGKNEDSPERGFDHQWTFPRTFHVSPFNDRQGFYTVSLRAPSHPPSDSPIPPGSGVNPIIRIHLHTPTSPPSAKKGPLKLTALHRTLRAEPLTTRSVLTALLVHPFLLFMSMPRILYQAWVLHYRRRLSVYRRPDPLPVSPSASSSAPFAGGGVCWLPPSLLERAAERRVTAYVHARARALGVTVVLRPGDPRDPPRTLGAADARRTLHVTYRGPQFFVNIVLADDADARASDLDVSDAGLFAEVFGDAKAERPALQRWVLAHRPAGTEPCSHAVVPLEGMGGLLLLAACIAAEWAEWALWVIAGVRWAAPAVVEMDVPATGEVR</sequence>
<dbReference type="Proteomes" id="UP000814140">
    <property type="component" value="Unassembled WGS sequence"/>
</dbReference>
<evidence type="ECO:0000313" key="1">
    <source>
        <dbReference type="EMBL" id="KAI0063377.1"/>
    </source>
</evidence>
<evidence type="ECO:0000313" key="2">
    <source>
        <dbReference type="Proteomes" id="UP000814140"/>
    </source>
</evidence>
<name>A0ACB8T4F9_9AGAM</name>
<comment type="caution">
    <text evidence="1">The sequence shown here is derived from an EMBL/GenBank/DDBJ whole genome shotgun (WGS) entry which is preliminary data.</text>
</comment>
<reference evidence="1" key="1">
    <citation type="submission" date="2021-03" db="EMBL/GenBank/DDBJ databases">
        <authorList>
            <consortium name="DOE Joint Genome Institute"/>
            <person name="Ahrendt S."/>
            <person name="Looney B.P."/>
            <person name="Miyauchi S."/>
            <person name="Morin E."/>
            <person name="Drula E."/>
            <person name="Courty P.E."/>
            <person name="Chicoki N."/>
            <person name="Fauchery L."/>
            <person name="Kohler A."/>
            <person name="Kuo A."/>
            <person name="Labutti K."/>
            <person name="Pangilinan J."/>
            <person name="Lipzen A."/>
            <person name="Riley R."/>
            <person name="Andreopoulos W."/>
            <person name="He G."/>
            <person name="Johnson J."/>
            <person name="Barry K.W."/>
            <person name="Grigoriev I.V."/>
            <person name="Nagy L."/>
            <person name="Hibbett D."/>
            <person name="Henrissat B."/>
            <person name="Matheny P.B."/>
            <person name="Labbe J."/>
            <person name="Martin F."/>
        </authorList>
    </citation>
    <scope>NUCLEOTIDE SEQUENCE</scope>
    <source>
        <strain evidence="1">HHB10654</strain>
    </source>
</reference>
<keyword evidence="2" id="KW-1185">Reference proteome</keyword>
<proteinExistence type="predicted"/>